<dbReference type="Gene3D" id="3.40.190.10">
    <property type="entry name" value="Periplasmic binding protein-like II"/>
    <property type="match status" value="1"/>
</dbReference>
<proteinExistence type="predicted"/>
<dbReference type="AlphaFoldDB" id="A0A4R6R6G1"/>
<comment type="caution">
    <text evidence="1">The sequence shown here is derived from an EMBL/GenBank/DDBJ whole genome shotgun (WGS) entry which is preliminary data.</text>
</comment>
<accession>A0A4R6R6G1</accession>
<keyword evidence="2" id="KW-1185">Reference proteome</keyword>
<evidence type="ECO:0000313" key="1">
    <source>
        <dbReference type="EMBL" id="TDP81384.1"/>
    </source>
</evidence>
<sequence length="296" mass="31137">MPLPPRHARPLTLSPPADLGGRRHALRLCASAWVLAGMPLGGATLMGDAAWANPRVAPRADSPEVGVDPALVASGLTARWGQAMRRDLGWVARWTPLPSGALLRALAQGDIDMGLFLSHPQAERLSQEGLIHDRHVLARTDVLLLGPTQDDAGIRSETAPAGALRQVLAAHAAGAASWQAPAPDSALAAWLAGLGVQAPPPASGAKARPAGEVPYRLSTRAEWQTEQTQRGRQMANTRIWLQGGTAGATGMGLACEVARPFRTRHPGARMLSQWLQGPLGQQAVRASAPAWQAPRG</sequence>
<dbReference type="Proteomes" id="UP000294593">
    <property type="component" value="Unassembled WGS sequence"/>
</dbReference>
<protein>
    <submittedName>
        <fullName evidence="1">ABC-type tungstate transport system permease subunit</fullName>
    </submittedName>
</protein>
<organism evidence="1 2">
    <name type="scientific">Aquabacterium commune</name>
    <dbReference type="NCBI Taxonomy" id="70586"/>
    <lineage>
        <taxon>Bacteria</taxon>
        <taxon>Pseudomonadati</taxon>
        <taxon>Pseudomonadota</taxon>
        <taxon>Betaproteobacteria</taxon>
        <taxon>Burkholderiales</taxon>
        <taxon>Aquabacterium</taxon>
    </lineage>
</organism>
<dbReference type="EMBL" id="SNXW01000008">
    <property type="protein sequence ID" value="TDP81384.1"/>
    <property type="molecule type" value="Genomic_DNA"/>
</dbReference>
<dbReference type="OrthoDB" id="9150466at2"/>
<evidence type="ECO:0000313" key="2">
    <source>
        <dbReference type="Proteomes" id="UP000294593"/>
    </source>
</evidence>
<name>A0A4R6R6G1_9BURK</name>
<dbReference type="RefSeq" id="WP_133610381.1">
    <property type="nucleotide sequence ID" value="NZ_SNXW01000008.1"/>
</dbReference>
<reference evidence="1 2" key="1">
    <citation type="submission" date="2019-03" db="EMBL/GenBank/DDBJ databases">
        <title>Genomic Encyclopedia of Type Strains, Phase IV (KMG-IV): sequencing the most valuable type-strain genomes for metagenomic binning, comparative biology and taxonomic classification.</title>
        <authorList>
            <person name="Goeker M."/>
        </authorList>
    </citation>
    <scope>NUCLEOTIDE SEQUENCE [LARGE SCALE GENOMIC DNA]</scope>
    <source>
        <strain evidence="1 2">DSM 11901</strain>
    </source>
</reference>
<gene>
    <name evidence="1" type="ORF">EV672_108169</name>
</gene>